<keyword evidence="1" id="KW-0694">RNA-binding</keyword>
<evidence type="ECO:0000259" key="2">
    <source>
        <dbReference type="SMART" id="SM00363"/>
    </source>
</evidence>
<name>A8MH67_ALKOO</name>
<dbReference type="EMBL" id="CP000853">
    <property type="protein sequence ID" value="ABW18954.1"/>
    <property type="molecule type" value="Genomic_DNA"/>
</dbReference>
<feature type="domain" description="RNA-binding S4" evidence="2">
    <location>
        <begin position="186"/>
        <end position="246"/>
    </location>
</feature>
<dbReference type="Proteomes" id="UP000000269">
    <property type="component" value="Chromosome"/>
</dbReference>
<dbReference type="Pfam" id="PF17774">
    <property type="entry name" value="YlmH_RBD"/>
    <property type="match status" value="1"/>
</dbReference>
<dbReference type="AlphaFoldDB" id="A8MH67"/>
<keyword evidence="4" id="KW-1185">Reference proteome</keyword>
<evidence type="ECO:0000313" key="3">
    <source>
        <dbReference type="EMBL" id="ABW18954.1"/>
    </source>
</evidence>
<dbReference type="SMART" id="SM00363">
    <property type="entry name" value="S4"/>
    <property type="match status" value="1"/>
</dbReference>
<dbReference type="GO" id="GO:0003723">
    <property type="term" value="F:RNA binding"/>
    <property type="evidence" value="ECO:0007669"/>
    <property type="project" value="UniProtKB-KW"/>
</dbReference>
<dbReference type="InterPro" id="IPR012677">
    <property type="entry name" value="Nucleotide-bd_a/b_plait_sf"/>
</dbReference>
<sequence length="262" mass="29670">MNNKERLVDHIQDLGLKNTMLKILDRVEAVSKKHEIKTTDFLNPQEIVMACEILHTVRDIQYVVSGGYDEAERKLITIFPEYLEGYGVEIPIAVFEIKGTSQFEKLNHRDYLGAILGLGLKREKIGDIIVHNEISQVIVHESLKDYIFYNLNKVGNVSVKIKELEISDIIPPKIEYKEIRGNVSSLRLDAILSLAYKISRSEAQELISKERVSVNWKNTTKSAQDVTEGNIISVKGKGRVKIAAIEGKTKSDRIVVSVHKFV</sequence>
<proteinExistence type="predicted"/>
<evidence type="ECO:0000313" key="4">
    <source>
        <dbReference type="Proteomes" id="UP000000269"/>
    </source>
</evidence>
<dbReference type="CDD" id="cd00165">
    <property type="entry name" value="S4"/>
    <property type="match status" value="1"/>
</dbReference>
<dbReference type="KEGG" id="aoe:Clos_1410"/>
<dbReference type="HOGENOM" id="CLU_075687_2_0_9"/>
<gene>
    <name evidence="3" type="ordered locus">Clos_1410</name>
</gene>
<accession>A8MH67</accession>
<dbReference type="PROSITE" id="PS50889">
    <property type="entry name" value="S4"/>
    <property type="match status" value="1"/>
</dbReference>
<dbReference type="InterPro" id="IPR040591">
    <property type="entry name" value="RqcP2_RBD"/>
</dbReference>
<dbReference type="Gene3D" id="3.30.70.330">
    <property type="match status" value="1"/>
</dbReference>
<dbReference type="eggNOG" id="COG2302">
    <property type="taxonomic scope" value="Bacteria"/>
</dbReference>
<dbReference type="STRING" id="350688.Clos_1410"/>
<evidence type="ECO:0000256" key="1">
    <source>
        <dbReference type="PROSITE-ProRule" id="PRU00182"/>
    </source>
</evidence>
<reference evidence="4" key="1">
    <citation type="submission" date="2007-10" db="EMBL/GenBank/DDBJ databases">
        <title>Complete genome of Alkaliphilus oremlandii OhILAs.</title>
        <authorList>
            <person name="Copeland A."/>
            <person name="Lucas S."/>
            <person name="Lapidus A."/>
            <person name="Barry K."/>
            <person name="Detter J.C."/>
            <person name="Glavina del Rio T."/>
            <person name="Hammon N."/>
            <person name="Israni S."/>
            <person name="Dalin E."/>
            <person name="Tice H."/>
            <person name="Pitluck S."/>
            <person name="Chain P."/>
            <person name="Malfatti S."/>
            <person name="Shin M."/>
            <person name="Vergez L."/>
            <person name="Schmutz J."/>
            <person name="Larimer F."/>
            <person name="Land M."/>
            <person name="Hauser L."/>
            <person name="Kyrpides N."/>
            <person name="Mikhailova N."/>
            <person name="Stolz J.F."/>
            <person name="Dawson A."/>
            <person name="Fisher E."/>
            <person name="Crable B."/>
            <person name="Perera E."/>
            <person name="Lisak J."/>
            <person name="Ranganathan M."/>
            <person name="Basu P."/>
            <person name="Richardson P."/>
        </authorList>
    </citation>
    <scope>NUCLEOTIDE SEQUENCE [LARGE SCALE GENOMIC DNA]</scope>
    <source>
        <strain evidence="4">OhILAs</strain>
    </source>
</reference>
<protein>
    <submittedName>
        <fullName evidence="3">RNA-binding S4 domain protein</fullName>
    </submittedName>
</protein>
<dbReference type="InterPro" id="IPR036986">
    <property type="entry name" value="S4_RNA-bd_sf"/>
</dbReference>
<dbReference type="OrthoDB" id="9812787at2"/>
<dbReference type="Gene3D" id="3.10.290.10">
    <property type="entry name" value="RNA-binding S4 domain"/>
    <property type="match status" value="1"/>
</dbReference>
<dbReference type="SUPFAM" id="SSF55174">
    <property type="entry name" value="Alpha-L RNA-binding motif"/>
    <property type="match status" value="1"/>
</dbReference>
<dbReference type="Pfam" id="PF01479">
    <property type="entry name" value="S4"/>
    <property type="match status" value="1"/>
</dbReference>
<dbReference type="PANTHER" id="PTHR13633:SF3">
    <property type="entry name" value="MITOCHONDRIAL TRANSCRIPTION RESCUE FACTOR 1"/>
    <property type="match status" value="1"/>
</dbReference>
<organism evidence="3 4">
    <name type="scientific">Alkaliphilus oremlandii (strain OhILAs)</name>
    <name type="common">Clostridium oremlandii (strain OhILAs)</name>
    <dbReference type="NCBI Taxonomy" id="350688"/>
    <lineage>
        <taxon>Bacteria</taxon>
        <taxon>Bacillati</taxon>
        <taxon>Bacillota</taxon>
        <taxon>Clostridia</taxon>
        <taxon>Peptostreptococcales</taxon>
        <taxon>Natronincolaceae</taxon>
        <taxon>Alkaliphilus</taxon>
    </lineage>
</organism>
<dbReference type="InterPro" id="IPR002942">
    <property type="entry name" value="S4_RNA-bd"/>
</dbReference>
<dbReference type="Gene3D" id="3.30.1370.160">
    <property type="match status" value="1"/>
</dbReference>
<dbReference type="PANTHER" id="PTHR13633">
    <property type="entry name" value="MITOCHONDRIAL TRANSCRIPTION RESCUE FACTOR 1"/>
    <property type="match status" value="1"/>
</dbReference>